<dbReference type="STRING" id="310780.SAMN05216267_102346"/>
<feature type="compositionally biased region" description="Low complexity" evidence="1">
    <location>
        <begin position="51"/>
        <end position="67"/>
    </location>
</feature>
<feature type="compositionally biased region" description="Pro residues" evidence="1">
    <location>
        <begin position="68"/>
        <end position="88"/>
    </location>
</feature>
<evidence type="ECO:0000256" key="1">
    <source>
        <dbReference type="SAM" id="MobiDB-lite"/>
    </source>
</evidence>
<evidence type="ECO:0000313" key="3">
    <source>
        <dbReference type="EMBL" id="SEO32134.1"/>
    </source>
</evidence>
<feature type="transmembrane region" description="Helical" evidence="2">
    <location>
        <begin position="204"/>
        <end position="223"/>
    </location>
</feature>
<dbReference type="Proteomes" id="UP000181951">
    <property type="component" value="Unassembled WGS sequence"/>
</dbReference>
<organism evidence="3 4">
    <name type="scientific">Actinacidiphila rubida</name>
    <dbReference type="NCBI Taxonomy" id="310780"/>
    <lineage>
        <taxon>Bacteria</taxon>
        <taxon>Bacillati</taxon>
        <taxon>Actinomycetota</taxon>
        <taxon>Actinomycetes</taxon>
        <taxon>Kitasatosporales</taxon>
        <taxon>Streptomycetaceae</taxon>
        <taxon>Actinacidiphila</taxon>
    </lineage>
</organism>
<feature type="transmembrane region" description="Helical" evidence="2">
    <location>
        <begin position="174"/>
        <end position="192"/>
    </location>
</feature>
<feature type="transmembrane region" description="Helical" evidence="2">
    <location>
        <begin position="235"/>
        <end position="254"/>
    </location>
</feature>
<feature type="region of interest" description="Disordered" evidence="1">
    <location>
        <begin position="1"/>
        <end position="146"/>
    </location>
</feature>
<feature type="compositionally biased region" description="Pro residues" evidence="1">
    <location>
        <begin position="114"/>
        <end position="123"/>
    </location>
</feature>
<accession>A0A1H8NR79</accession>
<name>A0A1H8NR79_9ACTN</name>
<sequence>MAWDPTAGDGERARDDAPGNDAPRDDAPGSAGTPGGEPPSGGAEFGPAPSATGGAFPAPALPGAARPPAAPAAFGPPPEAAPPQPPAAAPAFGAAPTPPLPPTAPPAYGAPAFDSPPAPPAFGAPPALSAFGAPAGPPPAPPAPPAPPNGLRAVAVALLNLSGLGLGYALTRRWLAMVACWAATAALLFTALPADADGVSSGALAAYGAFLVLAAVHGGVKGHRTRLLWPSRAPLALLLGLVLLAAPAGAAVAYNGAQDEATQKMLLDRLDKADHLVAAAKAKPFAKAQPDYRSALSTYRDLSENHAGSRAAKHVPDRLTAYYKTVGAPYEQKKYCDAIAPLTYLRTVPASFGRTGVGALAAWPDDRLATSLYECGVSDLAKDPAASGGSGDHLSELLTMFPRSPQAAKVEAAVRAQITSTARAVHGNDPCGTTDRLRALATRASALPGDNAGITGALAKDARQAGGYVESGTYACGVDQYRSAEFRSAADTMQAFAKKYPHDTHRALAQKIAIAAEIAETDPAAGRRMPTTASGGGIPVTISNDSPEPVEVLYTGPVTGSFSLPGCGSCHLYSNESTARSAACKSGRTYPKRTIELPPGTVYFLHKSGKSSTTPGSDSVPLRYGYTYTECAFTVQSGLSL</sequence>
<proteinExistence type="predicted"/>
<feature type="compositionally biased region" description="Low complexity" evidence="1">
    <location>
        <begin position="124"/>
        <end position="134"/>
    </location>
</feature>
<dbReference type="EMBL" id="FODD01000023">
    <property type="protein sequence ID" value="SEO32134.1"/>
    <property type="molecule type" value="Genomic_DNA"/>
</dbReference>
<dbReference type="RefSeq" id="WP_322900213.1">
    <property type="nucleotide sequence ID" value="NZ_FODD01000023.1"/>
</dbReference>
<keyword evidence="2" id="KW-1133">Transmembrane helix</keyword>
<keyword evidence="4" id="KW-1185">Reference proteome</keyword>
<feature type="compositionally biased region" description="Pro residues" evidence="1">
    <location>
        <begin position="135"/>
        <end position="146"/>
    </location>
</feature>
<keyword evidence="2" id="KW-0812">Transmembrane</keyword>
<dbReference type="AlphaFoldDB" id="A0A1H8NR79"/>
<feature type="compositionally biased region" description="Pro residues" evidence="1">
    <location>
        <begin position="96"/>
        <end position="105"/>
    </location>
</feature>
<evidence type="ECO:0000313" key="4">
    <source>
        <dbReference type="Proteomes" id="UP000181951"/>
    </source>
</evidence>
<feature type="compositionally biased region" description="Basic and acidic residues" evidence="1">
    <location>
        <begin position="9"/>
        <end position="27"/>
    </location>
</feature>
<gene>
    <name evidence="3" type="ORF">SAMN05216267_102346</name>
</gene>
<reference evidence="3 4" key="1">
    <citation type="submission" date="2016-10" db="EMBL/GenBank/DDBJ databases">
        <authorList>
            <person name="de Groot N.N."/>
        </authorList>
    </citation>
    <scope>NUCLEOTIDE SEQUENCE [LARGE SCALE GENOMIC DNA]</scope>
    <source>
        <strain evidence="3 4">CGMCC 4.2026</strain>
    </source>
</reference>
<keyword evidence="2" id="KW-0472">Membrane</keyword>
<evidence type="ECO:0000256" key="2">
    <source>
        <dbReference type="SAM" id="Phobius"/>
    </source>
</evidence>
<protein>
    <submittedName>
        <fullName evidence="3">Uncharacterized protein</fullName>
    </submittedName>
</protein>